<comment type="caution">
    <text evidence="4">The sequence shown here is derived from an EMBL/GenBank/DDBJ whole genome shotgun (WGS) entry which is preliminary data.</text>
</comment>
<dbReference type="PROSITE" id="PS00678">
    <property type="entry name" value="WD_REPEATS_1"/>
    <property type="match status" value="2"/>
</dbReference>
<feature type="repeat" description="WD" evidence="3">
    <location>
        <begin position="105"/>
        <end position="146"/>
    </location>
</feature>
<evidence type="ECO:0000313" key="4">
    <source>
        <dbReference type="EMBL" id="KAK4212233.1"/>
    </source>
</evidence>
<dbReference type="PROSITE" id="PS50294">
    <property type="entry name" value="WD_REPEATS_REGION"/>
    <property type="match status" value="1"/>
</dbReference>
<keyword evidence="1 3" id="KW-0853">WD repeat</keyword>
<dbReference type="InterPro" id="IPR051510">
    <property type="entry name" value="SKI8"/>
</dbReference>
<dbReference type="PANTHER" id="PTHR44090:SF1">
    <property type="entry name" value="SUPERKILLER COMPLEX PROTEIN 8"/>
    <property type="match status" value="1"/>
</dbReference>
<evidence type="ECO:0000256" key="3">
    <source>
        <dbReference type="PROSITE-ProRule" id="PRU00221"/>
    </source>
</evidence>
<dbReference type="GO" id="GO:0032991">
    <property type="term" value="C:protein-containing complex"/>
    <property type="evidence" value="ECO:0007669"/>
    <property type="project" value="UniProtKB-ARBA"/>
</dbReference>
<organism evidence="4 5">
    <name type="scientific">Rhypophila decipiens</name>
    <dbReference type="NCBI Taxonomy" id="261697"/>
    <lineage>
        <taxon>Eukaryota</taxon>
        <taxon>Fungi</taxon>
        <taxon>Dikarya</taxon>
        <taxon>Ascomycota</taxon>
        <taxon>Pezizomycotina</taxon>
        <taxon>Sordariomycetes</taxon>
        <taxon>Sordariomycetidae</taxon>
        <taxon>Sordariales</taxon>
        <taxon>Naviculisporaceae</taxon>
        <taxon>Rhypophila</taxon>
    </lineage>
</organism>
<dbReference type="InterPro" id="IPR019775">
    <property type="entry name" value="WD40_repeat_CS"/>
</dbReference>
<accession>A0AAN6Y4V5</accession>
<dbReference type="Proteomes" id="UP001301769">
    <property type="component" value="Unassembled WGS sequence"/>
</dbReference>
<keyword evidence="2" id="KW-0677">Repeat</keyword>
<dbReference type="Gene3D" id="2.130.10.10">
    <property type="entry name" value="YVTN repeat-like/Quinoprotein amine dehydrogenase"/>
    <property type="match status" value="1"/>
</dbReference>
<gene>
    <name evidence="4" type="ORF">QBC37DRAFT_425279</name>
</gene>
<evidence type="ECO:0000256" key="2">
    <source>
        <dbReference type="ARBA" id="ARBA00022737"/>
    </source>
</evidence>
<protein>
    <submittedName>
        <fullName evidence="4">WD40-repeat-containing domain protein</fullName>
    </submittedName>
</protein>
<dbReference type="InterPro" id="IPR015943">
    <property type="entry name" value="WD40/YVTN_repeat-like_dom_sf"/>
</dbReference>
<dbReference type="SUPFAM" id="SSF50978">
    <property type="entry name" value="WD40 repeat-like"/>
    <property type="match status" value="1"/>
</dbReference>
<dbReference type="SMART" id="SM00320">
    <property type="entry name" value="WD40"/>
    <property type="match status" value="7"/>
</dbReference>
<evidence type="ECO:0000256" key="1">
    <source>
        <dbReference type="ARBA" id="ARBA00022574"/>
    </source>
</evidence>
<keyword evidence="5" id="KW-1185">Reference proteome</keyword>
<sequence>MSKQYLTIHSVDQAHPTEIFSLAPTPNGIISASGSSSLQVHSTTEPTFPLVQTIKNAHKLGCHHVCTAKGSKGTTAASVGFGGEIKVWTNTNSEWSLSFEISPSKEKGTGDVWAVALSEDQKYLAATTSDGRIHVWDLAAKEKVQSYETGASSSGGNGETSGGSFAMAVDLSRDGKFTASGHENGSVYVFNNEAGKMVYSLSGLTKPVRSVAFSPGCKRLAAAGMAGIIAIYDMQHGEHVSNLTASTTRPAWITSIDWNDTGEYLLSGSQDGKVKVWDVARGVCVATHSESEGGLWAVKWLPKSERALAPGMGKGEMFCAAGANKSLTFYREATGI</sequence>
<proteinExistence type="predicted"/>
<feature type="repeat" description="WD" evidence="3">
    <location>
        <begin position="253"/>
        <end position="287"/>
    </location>
</feature>
<dbReference type="EMBL" id="MU858131">
    <property type="protein sequence ID" value="KAK4212233.1"/>
    <property type="molecule type" value="Genomic_DNA"/>
</dbReference>
<dbReference type="PROSITE" id="PS50082">
    <property type="entry name" value="WD_REPEATS_2"/>
    <property type="match status" value="2"/>
</dbReference>
<reference evidence="4" key="1">
    <citation type="journal article" date="2023" name="Mol. Phylogenet. Evol.">
        <title>Genome-scale phylogeny and comparative genomics of the fungal order Sordariales.</title>
        <authorList>
            <person name="Hensen N."/>
            <person name="Bonometti L."/>
            <person name="Westerberg I."/>
            <person name="Brannstrom I.O."/>
            <person name="Guillou S."/>
            <person name="Cros-Aarteil S."/>
            <person name="Calhoun S."/>
            <person name="Haridas S."/>
            <person name="Kuo A."/>
            <person name="Mondo S."/>
            <person name="Pangilinan J."/>
            <person name="Riley R."/>
            <person name="LaButti K."/>
            <person name="Andreopoulos B."/>
            <person name="Lipzen A."/>
            <person name="Chen C."/>
            <person name="Yan M."/>
            <person name="Daum C."/>
            <person name="Ng V."/>
            <person name="Clum A."/>
            <person name="Steindorff A."/>
            <person name="Ohm R.A."/>
            <person name="Martin F."/>
            <person name="Silar P."/>
            <person name="Natvig D.O."/>
            <person name="Lalanne C."/>
            <person name="Gautier V."/>
            <person name="Ament-Velasquez S.L."/>
            <person name="Kruys A."/>
            <person name="Hutchinson M.I."/>
            <person name="Powell A.J."/>
            <person name="Barry K."/>
            <person name="Miller A.N."/>
            <person name="Grigoriev I.V."/>
            <person name="Debuchy R."/>
            <person name="Gladieux P."/>
            <person name="Hiltunen Thoren M."/>
            <person name="Johannesson H."/>
        </authorList>
    </citation>
    <scope>NUCLEOTIDE SEQUENCE</scope>
    <source>
        <strain evidence="4">PSN293</strain>
    </source>
</reference>
<dbReference type="PANTHER" id="PTHR44090">
    <property type="entry name" value="WD REPEAT-CONTAINING PROTEIN 61"/>
    <property type="match status" value="1"/>
</dbReference>
<dbReference type="GO" id="GO:0005634">
    <property type="term" value="C:nucleus"/>
    <property type="evidence" value="ECO:0007669"/>
    <property type="project" value="TreeGrafter"/>
</dbReference>
<dbReference type="InterPro" id="IPR036322">
    <property type="entry name" value="WD40_repeat_dom_sf"/>
</dbReference>
<dbReference type="Pfam" id="PF00400">
    <property type="entry name" value="WD40"/>
    <property type="match status" value="3"/>
</dbReference>
<reference evidence="4" key="2">
    <citation type="submission" date="2023-05" db="EMBL/GenBank/DDBJ databases">
        <authorList>
            <consortium name="Lawrence Berkeley National Laboratory"/>
            <person name="Steindorff A."/>
            <person name="Hensen N."/>
            <person name="Bonometti L."/>
            <person name="Westerberg I."/>
            <person name="Brannstrom I.O."/>
            <person name="Guillou S."/>
            <person name="Cros-Aarteil S."/>
            <person name="Calhoun S."/>
            <person name="Haridas S."/>
            <person name="Kuo A."/>
            <person name="Mondo S."/>
            <person name="Pangilinan J."/>
            <person name="Riley R."/>
            <person name="Labutti K."/>
            <person name="Andreopoulos B."/>
            <person name="Lipzen A."/>
            <person name="Chen C."/>
            <person name="Yanf M."/>
            <person name="Daum C."/>
            <person name="Ng V."/>
            <person name="Clum A."/>
            <person name="Ohm R."/>
            <person name="Martin F."/>
            <person name="Silar P."/>
            <person name="Natvig D."/>
            <person name="Lalanne C."/>
            <person name="Gautier V."/>
            <person name="Ament-Velasquez S.L."/>
            <person name="Kruys A."/>
            <person name="Hutchinson M.I."/>
            <person name="Powell A.J."/>
            <person name="Barry K."/>
            <person name="Miller A.N."/>
            <person name="Grigoriev I.V."/>
            <person name="Debuchy R."/>
            <person name="Gladieux P."/>
            <person name="Thoren M.H."/>
            <person name="Johannesson H."/>
        </authorList>
    </citation>
    <scope>NUCLEOTIDE SEQUENCE</scope>
    <source>
        <strain evidence="4">PSN293</strain>
    </source>
</reference>
<evidence type="ECO:0000313" key="5">
    <source>
        <dbReference type="Proteomes" id="UP001301769"/>
    </source>
</evidence>
<name>A0AAN6Y4V5_9PEZI</name>
<dbReference type="AlphaFoldDB" id="A0AAN6Y4V5"/>
<dbReference type="InterPro" id="IPR001680">
    <property type="entry name" value="WD40_rpt"/>
</dbReference>